<name>A0A6L7ES34_9ACTN</name>
<accession>A0A6L7ES34</accession>
<protein>
    <submittedName>
        <fullName evidence="1">Uncharacterized protein</fullName>
    </submittedName>
</protein>
<dbReference type="RefSeq" id="WP_160876980.1">
    <property type="nucleotide sequence ID" value="NZ_WUEK01000004.1"/>
</dbReference>
<comment type="caution">
    <text evidence="1">The sequence shown here is derived from an EMBL/GenBank/DDBJ whole genome shotgun (WGS) entry which is preliminary data.</text>
</comment>
<evidence type="ECO:0000313" key="2">
    <source>
        <dbReference type="Proteomes" id="UP000473325"/>
    </source>
</evidence>
<gene>
    <name evidence="1" type="ORF">GRQ65_07990</name>
</gene>
<dbReference type="EMBL" id="WUEK01000004">
    <property type="protein sequence ID" value="MXG89490.1"/>
    <property type="molecule type" value="Genomic_DNA"/>
</dbReference>
<dbReference type="Proteomes" id="UP000473325">
    <property type="component" value="Unassembled WGS sequence"/>
</dbReference>
<dbReference type="AlphaFoldDB" id="A0A6L7ES34"/>
<organism evidence="1 2">
    <name type="scientific">Nocardioides flavescens</name>
    <dbReference type="NCBI Taxonomy" id="2691959"/>
    <lineage>
        <taxon>Bacteria</taxon>
        <taxon>Bacillati</taxon>
        <taxon>Actinomycetota</taxon>
        <taxon>Actinomycetes</taxon>
        <taxon>Propionibacteriales</taxon>
        <taxon>Nocardioidaceae</taxon>
        <taxon>Nocardioides</taxon>
    </lineage>
</organism>
<reference evidence="1 2" key="1">
    <citation type="submission" date="2019-12" db="EMBL/GenBank/DDBJ databases">
        <authorList>
            <person name="Kun Z."/>
        </authorList>
    </citation>
    <scope>NUCLEOTIDE SEQUENCE [LARGE SCALE GENOMIC DNA]</scope>
    <source>
        <strain evidence="1 2">YIM 123512</strain>
    </source>
</reference>
<proteinExistence type="predicted"/>
<keyword evidence="2" id="KW-1185">Reference proteome</keyword>
<evidence type="ECO:0000313" key="1">
    <source>
        <dbReference type="EMBL" id="MXG89490.1"/>
    </source>
</evidence>
<sequence length="244" mass="24331">MKRLSLPIARPVVLPLVTSLVLCLVGLGALVSGTSYAAGQLAKGSVGTKQLKPNAVTGAKVEDGSLTKADFAPGQLPAGATGPTGPAGPAGAPALTKVAELPVTAVQSTPIDNGELWSRAGDDLGSFTLTTAGAPVRIDFVTSVYSTVFSCAYELRIDGRDSLGFAGTAPGAANARDVTQAGTGQQAATLTTLVTGLSAGSHTVSAWASPTTADKSCTVNAGGWRNAVYVSEYAASTPVVVTTP</sequence>